<proteinExistence type="inferred from homology"/>
<evidence type="ECO:0000313" key="12">
    <source>
        <dbReference type="Proteomes" id="UP000703661"/>
    </source>
</evidence>
<evidence type="ECO:0000313" key="11">
    <source>
        <dbReference type="EMBL" id="KAG0018490.1"/>
    </source>
</evidence>
<sequence>MDMETSETQDVFQEDTLMEVGRAAIHHPVAEHPRQPATLSEHEATSADNNAMDVDSHMSEVPKATPIDSFSESYSSVQSSLVSTHPEDTVNTNSGDGNTVLSTASVSSSNLEDRIDAALAGETNKDDGYESSDLESSGDDDDGPKSSDSDSDMETPHSAMTVEQREKALIEIDEMDEEDEATSGKVLHTANEIVQLPEVKKPEIVLGPGTVLDPIGTVMSIVDNVVVVQAASSGEVRVLDAGTVAAIVGPKNEETGEEQREVLGEIFETFGPVARPLYSIRFNTAVEIPEICTMGCRVYSVPEYSSFVLTGPLKALKGSDASNKFDEEVQDSEIEFSDDEKEIEHNRMLKQRRKQKGKKERKVPGMAADTSAAMQAMMGQVSTPASSTTRTGAPQGHRKPIALPRKPIFNDPEDGYRILQRPGDISDSQAALHTEAGTGTIPWYRQQQRELQTMIGTQQQQSSPQQQLQKEQDALLQFQKQQQIRQELLLQQQQQQQLFQQQQQQQEAYQKQIQEAQATILRLQQQQQQLQQQQQQQQPQQLQQPVVSHQVNASFSPQQAHLQSAGLYAPQQPDNNSQQQQIANLLSPLFHPTQNQPPQ</sequence>
<dbReference type="GO" id="GO:0005732">
    <property type="term" value="C:sno(s)RNA-containing ribonucleoprotein complex"/>
    <property type="evidence" value="ECO:0007669"/>
    <property type="project" value="InterPro"/>
</dbReference>
<feature type="region of interest" description="Disordered" evidence="10">
    <location>
        <begin position="78"/>
        <end position="164"/>
    </location>
</feature>
<keyword evidence="9" id="KW-0175">Coiled coil</keyword>
<feature type="coiled-coil region" evidence="9">
    <location>
        <begin position="499"/>
        <end position="536"/>
    </location>
</feature>
<keyword evidence="7" id="KW-0694">RNA-binding</keyword>
<comment type="subcellular location">
    <subcellularLocation>
        <location evidence="1">Nucleus</location>
    </subcellularLocation>
</comment>
<evidence type="ECO:0000256" key="7">
    <source>
        <dbReference type="ARBA" id="ARBA00022884"/>
    </source>
</evidence>
<dbReference type="GO" id="GO:0000493">
    <property type="term" value="P:box H/ACA snoRNP assembly"/>
    <property type="evidence" value="ECO:0007669"/>
    <property type="project" value="InterPro"/>
</dbReference>
<dbReference type="OrthoDB" id="21550at2759"/>
<protein>
    <recommendedName>
        <fullName evidence="3">H/ACA ribonucleoprotein complex non-core subunit NAF1</fullName>
    </recommendedName>
</protein>
<evidence type="ECO:0000256" key="4">
    <source>
        <dbReference type="ARBA" id="ARBA00022517"/>
    </source>
</evidence>
<feature type="compositionally biased region" description="Basic residues" evidence="10">
    <location>
        <begin position="349"/>
        <end position="361"/>
    </location>
</feature>
<reference evidence="11" key="1">
    <citation type="journal article" date="2020" name="Fungal Divers.">
        <title>Resolving the Mortierellaceae phylogeny through synthesis of multi-gene phylogenetics and phylogenomics.</title>
        <authorList>
            <person name="Vandepol N."/>
            <person name="Liber J."/>
            <person name="Desiro A."/>
            <person name="Na H."/>
            <person name="Kennedy M."/>
            <person name="Barry K."/>
            <person name="Grigoriev I.V."/>
            <person name="Miller A.N."/>
            <person name="O'Donnell K."/>
            <person name="Stajich J.E."/>
            <person name="Bonito G."/>
        </authorList>
    </citation>
    <scope>NUCLEOTIDE SEQUENCE</scope>
    <source>
        <strain evidence="11">NRRL 2769</strain>
    </source>
</reference>
<keyword evidence="6" id="KW-0597">Phosphoprotein</keyword>
<evidence type="ECO:0000256" key="6">
    <source>
        <dbReference type="ARBA" id="ARBA00022553"/>
    </source>
</evidence>
<feature type="compositionally biased region" description="Acidic residues" evidence="10">
    <location>
        <begin position="129"/>
        <end position="142"/>
    </location>
</feature>
<feature type="region of interest" description="Disordered" evidence="10">
    <location>
        <begin position="1"/>
        <end position="50"/>
    </location>
</feature>
<dbReference type="InterPro" id="IPR007504">
    <property type="entry name" value="H/ACA_rnp_Gar1/Naf1"/>
</dbReference>
<feature type="compositionally biased region" description="Polar residues" evidence="10">
    <location>
        <begin position="89"/>
        <end position="110"/>
    </location>
</feature>
<keyword evidence="5" id="KW-0698">rRNA processing</keyword>
<dbReference type="PANTHER" id="PTHR31633">
    <property type="entry name" value="H/ACA RIBONUCLEOPROTEIN COMPLEX NON-CORE SUBUNIT NAF1"/>
    <property type="match status" value="1"/>
</dbReference>
<evidence type="ECO:0000256" key="8">
    <source>
        <dbReference type="ARBA" id="ARBA00023242"/>
    </source>
</evidence>
<feature type="compositionally biased region" description="Acidic residues" evidence="10">
    <location>
        <begin position="1"/>
        <end position="17"/>
    </location>
</feature>
<evidence type="ECO:0000256" key="1">
    <source>
        <dbReference type="ARBA" id="ARBA00004123"/>
    </source>
</evidence>
<organism evidence="11 12">
    <name type="scientific">Entomortierella chlamydospora</name>
    <dbReference type="NCBI Taxonomy" id="101097"/>
    <lineage>
        <taxon>Eukaryota</taxon>
        <taxon>Fungi</taxon>
        <taxon>Fungi incertae sedis</taxon>
        <taxon>Mucoromycota</taxon>
        <taxon>Mortierellomycotina</taxon>
        <taxon>Mortierellomycetes</taxon>
        <taxon>Mortierellales</taxon>
        <taxon>Mortierellaceae</taxon>
        <taxon>Entomortierella</taxon>
    </lineage>
</organism>
<dbReference type="GO" id="GO:0001522">
    <property type="term" value="P:pseudouridine synthesis"/>
    <property type="evidence" value="ECO:0007669"/>
    <property type="project" value="InterPro"/>
</dbReference>
<dbReference type="InterPro" id="IPR040309">
    <property type="entry name" value="Naf1"/>
</dbReference>
<name>A0A9P6T1V1_9FUNG</name>
<dbReference type="AlphaFoldDB" id="A0A9P6T1V1"/>
<dbReference type="Pfam" id="PF04410">
    <property type="entry name" value="Gar1"/>
    <property type="match status" value="1"/>
</dbReference>
<gene>
    <name evidence="11" type="ORF">BGZ80_007101</name>
</gene>
<feature type="region of interest" description="Disordered" evidence="10">
    <location>
        <begin position="557"/>
        <end position="599"/>
    </location>
</feature>
<feature type="region of interest" description="Disordered" evidence="10">
    <location>
        <begin position="379"/>
        <end position="427"/>
    </location>
</feature>
<keyword evidence="8" id="KW-0539">Nucleus</keyword>
<accession>A0A9P6T1V1</accession>
<evidence type="ECO:0000256" key="9">
    <source>
        <dbReference type="SAM" id="Coils"/>
    </source>
</evidence>
<feature type="compositionally biased region" description="Basic and acidic residues" evidence="10">
    <location>
        <begin position="28"/>
        <end position="45"/>
    </location>
</feature>
<evidence type="ECO:0000256" key="2">
    <source>
        <dbReference type="ARBA" id="ARBA00009801"/>
    </source>
</evidence>
<dbReference type="SUPFAM" id="SSF50447">
    <property type="entry name" value="Translation proteins"/>
    <property type="match status" value="1"/>
</dbReference>
<dbReference type="InterPro" id="IPR009000">
    <property type="entry name" value="Transl_B-barrel_sf"/>
</dbReference>
<dbReference type="Gene3D" id="2.40.10.230">
    <property type="entry name" value="Probable tRNA pseudouridine synthase domain"/>
    <property type="match status" value="1"/>
</dbReference>
<comment type="caution">
    <text evidence="11">The sequence shown here is derived from an EMBL/GenBank/DDBJ whole genome shotgun (WGS) entry which is preliminary data.</text>
</comment>
<dbReference type="Proteomes" id="UP000703661">
    <property type="component" value="Unassembled WGS sequence"/>
</dbReference>
<evidence type="ECO:0000256" key="10">
    <source>
        <dbReference type="SAM" id="MobiDB-lite"/>
    </source>
</evidence>
<comment type="similarity">
    <text evidence="2">Belongs to the NAF1 family.</text>
</comment>
<feature type="region of interest" description="Disordered" evidence="10">
    <location>
        <begin position="349"/>
        <end position="368"/>
    </location>
</feature>
<evidence type="ECO:0000256" key="5">
    <source>
        <dbReference type="ARBA" id="ARBA00022552"/>
    </source>
</evidence>
<dbReference type="PANTHER" id="PTHR31633:SF1">
    <property type="entry name" value="H_ACA RIBONUCLEOPROTEIN COMPLEX NON-CORE SUBUNIT NAF1"/>
    <property type="match status" value="1"/>
</dbReference>
<feature type="compositionally biased region" description="Low complexity" evidence="10">
    <location>
        <begin position="570"/>
        <end position="581"/>
    </location>
</feature>
<dbReference type="GO" id="GO:0006364">
    <property type="term" value="P:rRNA processing"/>
    <property type="evidence" value="ECO:0007669"/>
    <property type="project" value="UniProtKB-KW"/>
</dbReference>
<dbReference type="InterPro" id="IPR038664">
    <property type="entry name" value="Gar1/Naf1_Cbf5-bd_sf"/>
</dbReference>
<dbReference type="EMBL" id="JAAAID010000358">
    <property type="protein sequence ID" value="KAG0018490.1"/>
    <property type="molecule type" value="Genomic_DNA"/>
</dbReference>
<dbReference type="GO" id="GO:0005634">
    <property type="term" value="C:nucleus"/>
    <property type="evidence" value="ECO:0007669"/>
    <property type="project" value="UniProtKB-SubCell"/>
</dbReference>
<feature type="compositionally biased region" description="Polar residues" evidence="10">
    <location>
        <begin position="380"/>
        <end position="392"/>
    </location>
</feature>
<keyword evidence="12" id="KW-1185">Reference proteome</keyword>
<dbReference type="GO" id="GO:0003723">
    <property type="term" value="F:RNA binding"/>
    <property type="evidence" value="ECO:0007669"/>
    <property type="project" value="UniProtKB-KW"/>
</dbReference>
<evidence type="ECO:0000256" key="3">
    <source>
        <dbReference type="ARBA" id="ARBA00021438"/>
    </source>
</evidence>
<keyword evidence="4" id="KW-0690">Ribosome biogenesis</keyword>